<evidence type="ECO:0000256" key="4">
    <source>
        <dbReference type="ARBA" id="ARBA00022679"/>
    </source>
</evidence>
<organism evidence="7 8">
    <name type="scientific">Pristionchus pacificus</name>
    <name type="common">Parasitic nematode worm</name>
    <dbReference type="NCBI Taxonomy" id="54126"/>
    <lineage>
        <taxon>Eukaryota</taxon>
        <taxon>Metazoa</taxon>
        <taxon>Ecdysozoa</taxon>
        <taxon>Nematoda</taxon>
        <taxon>Chromadorea</taxon>
        <taxon>Rhabditida</taxon>
        <taxon>Rhabditina</taxon>
        <taxon>Diplogasteromorpha</taxon>
        <taxon>Diplogasteroidea</taxon>
        <taxon>Neodiplogasteridae</taxon>
        <taxon>Pristionchus</taxon>
    </lineage>
</organism>
<evidence type="ECO:0000256" key="1">
    <source>
        <dbReference type="ARBA" id="ARBA00009995"/>
    </source>
</evidence>
<dbReference type="PANTHER" id="PTHR48043:SF23">
    <property type="entry name" value="UDP-GLUCURONOSYLTRANSFERASE"/>
    <property type="match status" value="1"/>
</dbReference>
<gene>
    <name evidence="7" type="primary">WBGene00102591</name>
</gene>
<dbReference type="Gene3D" id="3.40.50.2000">
    <property type="entry name" value="Glycogen Phosphorylase B"/>
    <property type="match status" value="4"/>
</dbReference>
<accession>A0A8R1UAS2</accession>
<keyword evidence="8" id="KW-1185">Reference proteome</keyword>
<keyword evidence="5" id="KW-0732">Signal</keyword>
<comment type="similarity">
    <text evidence="1">Belongs to the UDP-glycosyltransferase family.</text>
</comment>
<evidence type="ECO:0000256" key="5">
    <source>
        <dbReference type="ARBA" id="ARBA00022729"/>
    </source>
</evidence>
<comment type="catalytic activity">
    <reaction evidence="6">
        <text>glucuronate acceptor + UDP-alpha-D-glucuronate = acceptor beta-D-glucuronoside + UDP + H(+)</text>
        <dbReference type="Rhea" id="RHEA:21032"/>
        <dbReference type="ChEBI" id="CHEBI:15378"/>
        <dbReference type="ChEBI" id="CHEBI:58052"/>
        <dbReference type="ChEBI" id="CHEBI:58223"/>
        <dbReference type="ChEBI" id="CHEBI:132367"/>
        <dbReference type="ChEBI" id="CHEBI:132368"/>
        <dbReference type="EC" id="2.4.1.17"/>
    </reaction>
</comment>
<dbReference type="InterPro" id="IPR002213">
    <property type="entry name" value="UDP_glucos_trans"/>
</dbReference>
<proteinExistence type="inferred from homology"/>
<evidence type="ECO:0000256" key="2">
    <source>
        <dbReference type="ARBA" id="ARBA00012544"/>
    </source>
</evidence>
<name>A0A2A6C036_PRIPA</name>
<dbReference type="SUPFAM" id="SSF53756">
    <property type="entry name" value="UDP-Glycosyltransferase/glycogen phosphorylase"/>
    <property type="match status" value="3"/>
</dbReference>
<protein>
    <recommendedName>
        <fullName evidence="2">glucuronosyltransferase</fullName>
        <ecNumber evidence="2">2.4.1.17</ecNumber>
    </recommendedName>
</protein>
<dbReference type="CDD" id="cd03784">
    <property type="entry name" value="GT1_Gtf-like"/>
    <property type="match status" value="3"/>
</dbReference>
<dbReference type="GO" id="GO:0015020">
    <property type="term" value="F:glucuronosyltransferase activity"/>
    <property type="evidence" value="ECO:0007669"/>
    <property type="project" value="UniProtKB-EC"/>
</dbReference>
<dbReference type="PANTHER" id="PTHR48043">
    <property type="entry name" value="EG:EG0003.4 PROTEIN-RELATED"/>
    <property type="match status" value="1"/>
</dbReference>
<evidence type="ECO:0000313" key="8">
    <source>
        <dbReference type="Proteomes" id="UP000005239"/>
    </source>
</evidence>
<dbReference type="GO" id="GO:0008194">
    <property type="term" value="F:UDP-glycosyltransferase activity"/>
    <property type="evidence" value="ECO:0000318"/>
    <property type="project" value="GO_Central"/>
</dbReference>
<dbReference type="FunFam" id="3.40.50.2000:FF:000201">
    <property type="entry name" value="UDP-glucuronosyltransferase"/>
    <property type="match status" value="2"/>
</dbReference>
<dbReference type="InterPro" id="IPR050271">
    <property type="entry name" value="UDP-glycosyltransferase"/>
</dbReference>
<keyword evidence="3" id="KW-0328">Glycosyltransferase</keyword>
<dbReference type="EC" id="2.4.1.17" evidence="2"/>
<dbReference type="EnsemblMetazoa" id="PPA13037.1">
    <property type="protein sequence ID" value="PPA13037.1"/>
    <property type="gene ID" value="WBGene00102591"/>
</dbReference>
<evidence type="ECO:0000256" key="3">
    <source>
        <dbReference type="ARBA" id="ARBA00022676"/>
    </source>
</evidence>
<accession>A0A2A6C036</accession>
<sequence length="1298" mass="146924">MRVTLWILLIFLQSGCSLKFLAYSPLFAKSHVNFLAKISDVLVDAGHEVVMLSEVYDATLGGSMTKKARVIEIPQTERAKEVETWMNEDIALDFWADKSIYEFMSSWGEFMDVYADVCVSTMSTPGLMEALRAEKFDAAYVESLNPCGPIIFHMLGIDKWAMTESLAMMDSWFHYTQTPSNPAYVPSIMFSVGGENMTFLERVHNTYVFAISEYFRLKNTPRFEKIVHESFPELPPMAELVGRNSLVFTNSEPLVDFPRPSSARIIDIGGIVVSSKHEPLNETWSSILNLRPRTFFLSFGTVAKAHLMPEQYKKSIVEVIKRFPDVTFIFKYEKPEHNISQGVDNLIESTWVPQRDILHDPRLTAFITHCGQGSTTEAIDAGKGLPLVVIPVLADQHRNARQIVRNGIGLMLEKSDLSTPDALEAAVRQILSSDRLRRKLNNKKHQISRARSPSAKDDQRKAVFDEGGLCILQYAVSLKFLAYNPLFAKSHVNFMAKISDILVDAGHEVVMLSEVYDRHLGGAMTEKARVIEIPGTKRALEMEKFMNEDIAADMWNDKSVYEFFNSWAHMIDIYADMCLHTLSTPGLLDALRAEKFDVAFGESFHSCAPSMMESRAGENMTFFERLHNTYVYMVSDHFFRRNYIPRFANVVYEQFPELPPLMELIARNSLVFTNSEPLVDFPRPSSSRIVDIGGIVVSSKHEQLNKTWSSLLDLRSQTIFLSFGTVAKAHLMPEQYKRSIVEVIRRFPDVTFIWKYERPEHNISRGIDNLIESTWVPQRDILRIGLMLEKSQLASPDALEKAIKQILSTNRYRERAMQVRKMLKERPFPMKEVIKNSIASVAMPSLLVLLLFSSYGAAFKFLVFNPQFGNSHVNYMSRLSDALIDEGHEVVMVSPRTDLLVGSPKTRARVLEVPQAPKSADFQHRANSGKGALSTVWESADVFKQIREFYPLFQAWVDQCEVTLADRELMETLKKEHFDAGFTETWDSCGYGLFHQLGITKYATTNSLALLDGLFSVTQVPVNTAYIPSMMGGSAGDRMSFIDRVMNTLAYLRMDNFVEYNLDLYQALFGKSMSQAPNIRDLMRNSSLVFMNSDPVVDFPKLTSPRVIDIGGISVHGGHDELDEYWSSVLSHRNHTIFMSFGTFVKSHLMPAAYKETIRETAKKFPDVTFVWKYEKPEHNISAGIDNLVETTWAPQHDLLQDPRLTAFITHGGQGSITESAGAGVPLICIGVTADQLRNARQVERNGVGIMLNKDDLGSMGPLEKAIERVLKDKSYKNNAVTLAHMIADRPFSMKDVR</sequence>
<evidence type="ECO:0000313" key="7">
    <source>
        <dbReference type="EnsemblMetazoa" id="PPA13037.1"/>
    </source>
</evidence>
<reference evidence="8" key="1">
    <citation type="journal article" date="2008" name="Nat. Genet.">
        <title>The Pristionchus pacificus genome provides a unique perspective on nematode lifestyle and parasitism.</title>
        <authorList>
            <person name="Dieterich C."/>
            <person name="Clifton S.W."/>
            <person name="Schuster L.N."/>
            <person name="Chinwalla A."/>
            <person name="Delehaunty K."/>
            <person name="Dinkelacker I."/>
            <person name="Fulton L."/>
            <person name="Fulton R."/>
            <person name="Godfrey J."/>
            <person name="Minx P."/>
            <person name="Mitreva M."/>
            <person name="Roeseler W."/>
            <person name="Tian H."/>
            <person name="Witte H."/>
            <person name="Yang S.P."/>
            <person name="Wilson R.K."/>
            <person name="Sommer R.J."/>
        </authorList>
    </citation>
    <scope>NUCLEOTIDE SEQUENCE [LARGE SCALE GENOMIC DNA]</scope>
    <source>
        <strain evidence="8">PS312</strain>
    </source>
</reference>
<dbReference type="Pfam" id="PF00201">
    <property type="entry name" value="UDPGT"/>
    <property type="match status" value="4"/>
</dbReference>
<evidence type="ECO:0000256" key="6">
    <source>
        <dbReference type="ARBA" id="ARBA00047475"/>
    </source>
</evidence>
<keyword evidence="4" id="KW-0808">Transferase</keyword>
<reference evidence="7" key="2">
    <citation type="submission" date="2022-06" db="UniProtKB">
        <authorList>
            <consortium name="EnsemblMetazoa"/>
        </authorList>
    </citation>
    <scope>IDENTIFICATION</scope>
    <source>
        <strain evidence="7">PS312</strain>
    </source>
</reference>
<dbReference type="Proteomes" id="UP000005239">
    <property type="component" value="Unassembled WGS sequence"/>
</dbReference>